<dbReference type="Proteomes" id="UP000180036">
    <property type="component" value="Unassembled WGS sequence"/>
</dbReference>
<dbReference type="AlphaFoldDB" id="A0AAP7N8K4"/>
<reference evidence="1 2" key="1">
    <citation type="submission" date="2016-10" db="EMBL/GenBank/DDBJ databases">
        <authorList>
            <person name="Marach S."/>
            <person name="Prathuangwong S."/>
            <person name="Takikawa Y."/>
            <person name="Dohra H."/>
        </authorList>
    </citation>
    <scope>NUCLEOTIDE SEQUENCE [LARGE SCALE GENOMIC DNA]</scope>
    <source>
        <strain evidence="1 2">K2</strain>
    </source>
</reference>
<dbReference type="EMBL" id="MOEA01000001">
    <property type="protein sequence ID" value="OIK22170.1"/>
    <property type="molecule type" value="Genomic_DNA"/>
</dbReference>
<sequence length="74" mass="8228">MFLESHVWLRNQVTVVISESVATHEQAIANLKAQGGVCLSDHCRQNTLGSVIVNSKRSVWPLTKAERVELDGRN</sequence>
<organism evidence="1 2">
    <name type="scientific">Bacillus amyloliquefaciens</name>
    <name type="common">Bacillus velezensis</name>
    <dbReference type="NCBI Taxonomy" id="1390"/>
    <lineage>
        <taxon>Bacteria</taxon>
        <taxon>Bacillati</taxon>
        <taxon>Bacillota</taxon>
        <taxon>Bacilli</taxon>
        <taxon>Bacillales</taxon>
        <taxon>Bacillaceae</taxon>
        <taxon>Bacillus</taxon>
        <taxon>Bacillus amyloliquefaciens group</taxon>
    </lineage>
</organism>
<protein>
    <submittedName>
        <fullName evidence="1">Uncharacterized protein</fullName>
    </submittedName>
</protein>
<gene>
    <name evidence="1" type="ORF">BKP66_00930</name>
</gene>
<comment type="caution">
    <text evidence="1">The sequence shown here is derived from an EMBL/GenBank/DDBJ whole genome shotgun (WGS) entry which is preliminary data.</text>
</comment>
<evidence type="ECO:0000313" key="1">
    <source>
        <dbReference type="EMBL" id="OIK22170.1"/>
    </source>
</evidence>
<evidence type="ECO:0000313" key="2">
    <source>
        <dbReference type="Proteomes" id="UP000180036"/>
    </source>
</evidence>
<name>A0AAP7N8K4_BACAM</name>
<proteinExistence type="predicted"/>
<accession>A0AAP7N8K4</accession>